<name>A0AA86PPQ0_9EUKA</name>
<sequence length="1106" mass="127262">MILSCVVIVAICMYVFSYTFTKSVRDSILVTFAFYLLPFYGTSFEKQMQTFVNVEKTAQQVNKMGHVILNAFKNALPSKLVPKIMNVEHLPCDVVQNVNFCYIYLPNKSIDSRFISKMNQLYSLLDVLCDALGTQKIKSSSQCYMCCTGAHRFLESTLDFEDNYNNQFDASKILITYALMAKQLAQLFDLDCCCGITRGDVVMGMVSDSSSVINFDIYGDIVNTAARLARNNGTGVYLQIDDFKAKNINSPCHTEEPEVLFSELLEEEIDMSSIRTGVLNTYPHYKFCQLQNVYYKGKGFVQTLQVIALDSLQHLTYKVLQKAYAQLIGDQYIPIQDDFVQDLQLEAANSLLEESDSHDIQCLCFQNPECSQFEFDLEKRLGELKDVSTEIFESKCQTVIQTKNNSTEASVKLEISKKQKLSDTSSRNSFRSEKHLLKPTLQQFFDQAKQSNDMRVNLKKVKEYDEAISIEVKDNDAENSQFSTISDIIQNSSSSYIKQESSSAVLEMSQPEPKQQSNELLETKYDLISIHKFMHNFSKDYCELMCSKIDVFEIWVNAIDLKYSNYEFIVVLINSLIHNIIFTNQQLRIPLLSFRINPQRACKLLNYFYCAICLFFNIYQRQYLKILKKQLLIQKQKHNKQALHKLFWGHFHSINKIYQFVSTGIDVFKIFIFIKTIDNYSGFKQYADIYKIYLAMIAHMYSNQCVLSAKGHFCSNMTPIMSFNFWGKFFQVLIKAVVFSISMPIISICYIFMNILNTLLQYSKWKHIMIDSILKSDLHEQIQQGKKLLQNLLPKMSIDALLLTTIDKDSKDIVVLNDSAYSLKILSSIDELITNKQVPQFKRSLEEKYEEHQNYDLFRFCQLTHQFLNLPNNVSLGQTRPLIDFGEVAYLNLDVCSFTSFCSQHDTRQNMVFLTTLFKKFDERIKTAQNLIQVKISGDSYELMSLPTIIKKYSPTEDYQNKKFDTLREYESVIQLIAIGLGFITDCQTVLQAYPAWKDTVGLRVGISYGQVTGTLIGNKICRFDTYGDVPARAELAQSLANRNTVLVDTYAFNKLQNAVAAVNDYIVDYVTSETVRQKNVSYGSEHVNFDWIPCEHGQLVTKIVK</sequence>
<dbReference type="GO" id="GO:0004383">
    <property type="term" value="F:guanylate cyclase activity"/>
    <property type="evidence" value="ECO:0007669"/>
    <property type="project" value="TreeGrafter"/>
</dbReference>
<proteinExistence type="predicted"/>
<keyword evidence="1" id="KW-0812">Transmembrane</keyword>
<dbReference type="PROSITE" id="PS50125">
    <property type="entry name" value="GUANYLATE_CYCLASE_2"/>
    <property type="match status" value="2"/>
</dbReference>
<gene>
    <name evidence="3" type="ORF">HINF_LOCUS26482</name>
    <name evidence="4" type="ORF">HINF_LOCUS40227</name>
</gene>
<protein>
    <submittedName>
        <fullName evidence="3">Nucleotidyl cyclase</fullName>
    </submittedName>
    <submittedName>
        <fullName evidence="4">Nucleotidyl_cyclase</fullName>
    </submittedName>
</protein>
<dbReference type="PANTHER" id="PTHR45655">
    <property type="entry name" value="GUANYLATE CYCLASE SOLUBLE SUBUNIT BETA-2"/>
    <property type="match status" value="1"/>
</dbReference>
<reference evidence="4 5" key="2">
    <citation type="submission" date="2024-07" db="EMBL/GenBank/DDBJ databases">
        <authorList>
            <person name="Akdeniz Z."/>
        </authorList>
    </citation>
    <scope>NUCLEOTIDE SEQUENCE [LARGE SCALE GENOMIC DNA]</scope>
</reference>
<dbReference type="SUPFAM" id="SSF55073">
    <property type="entry name" value="Nucleotide cyclase"/>
    <property type="match status" value="2"/>
</dbReference>
<reference evidence="3" key="1">
    <citation type="submission" date="2023-06" db="EMBL/GenBank/DDBJ databases">
        <authorList>
            <person name="Kurt Z."/>
        </authorList>
    </citation>
    <scope>NUCLEOTIDE SEQUENCE</scope>
</reference>
<comment type="caution">
    <text evidence="3">The sequence shown here is derived from an EMBL/GenBank/DDBJ whole genome shotgun (WGS) entry which is preliminary data.</text>
</comment>
<evidence type="ECO:0000313" key="5">
    <source>
        <dbReference type="Proteomes" id="UP001642409"/>
    </source>
</evidence>
<dbReference type="Proteomes" id="UP001642409">
    <property type="component" value="Unassembled WGS sequence"/>
</dbReference>
<dbReference type="PANTHER" id="PTHR45655:SF13">
    <property type="entry name" value="SOLUBLE GUANYLATE CYCLASE GCY-32-RELATED"/>
    <property type="match status" value="1"/>
</dbReference>
<keyword evidence="1" id="KW-1133">Transmembrane helix</keyword>
<dbReference type="GO" id="GO:0008074">
    <property type="term" value="C:guanylate cyclase complex, soluble"/>
    <property type="evidence" value="ECO:0007669"/>
    <property type="project" value="TreeGrafter"/>
</dbReference>
<dbReference type="Gene3D" id="3.30.70.1230">
    <property type="entry name" value="Nucleotide cyclase"/>
    <property type="match status" value="2"/>
</dbReference>
<organism evidence="3">
    <name type="scientific">Hexamita inflata</name>
    <dbReference type="NCBI Taxonomy" id="28002"/>
    <lineage>
        <taxon>Eukaryota</taxon>
        <taxon>Metamonada</taxon>
        <taxon>Diplomonadida</taxon>
        <taxon>Hexamitidae</taxon>
        <taxon>Hexamitinae</taxon>
        <taxon>Hexamita</taxon>
    </lineage>
</organism>
<dbReference type="Pfam" id="PF00211">
    <property type="entry name" value="Guanylate_cyc"/>
    <property type="match status" value="2"/>
</dbReference>
<dbReference type="InterPro" id="IPR029787">
    <property type="entry name" value="Nucleotide_cyclase"/>
</dbReference>
<dbReference type="AlphaFoldDB" id="A0AA86PPQ0"/>
<dbReference type="EMBL" id="CATOUU010000657">
    <property type="protein sequence ID" value="CAI9938837.1"/>
    <property type="molecule type" value="Genomic_DNA"/>
</dbReference>
<feature type="transmembrane region" description="Helical" evidence="1">
    <location>
        <begin position="732"/>
        <end position="753"/>
    </location>
</feature>
<keyword evidence="5" id="KW-1185">Reference proteome</keyword>
<evidence type="ECO:0000313" key="4">
    <source>
        <dbReference type="EMBL" id="CAL6043755.1"/>
    </source>
</evidence>
<dbReference type="InterPro" id="IPR001054">
    <property type="entry name" value="A/G_cyclase"/>
</dbReference>
<dbReference type="GO" id="GO:0070482">
    <property type="term" value="P:response to oxygen levels"/>
    <property type="evidence" value="ECO:0007669"/>
    <property type="project" value="TreeGrafter"/>
</dbReference>
<dbReference type="GO" id="GO:0019934">
    <property type="term" value="P:cGMP-mediated signaling"/>
    <property type="evidence" value="ECO:0007669"/>
    <property type="project" value="TreeGrafter"/>
</dbReference>
<dbReference type="EMBL" id="CAXDID020000158">
    <property type="protein sequence ID" value="CAL6043755.1"/>
    <property type="molecule type" value="Genomic_DNA"/>
</dbReference>
<keyword evidence="1" id="KW-0472">Membrane</keyword>
<feature type="domain" description="Guanylate cyclase" evidence="2">
    <location>
        <begin position="889"/>
        <end position="1038"/>
    </location>
</feature>
<accession>A0AA86PPQ0</accession>
<feature type="domain" description="Guanylate cyclase" evidence="2">
    <location>
        <begin position="78"/>
        <end position="229"/>
    </location>
</feature>
<evidence type="ECO:0000256" key="1">
    <source>
        <dbReference type="SAM" id="Phobius"/>
    </source>
</evidence>
<evidence type="ECO:0000259" key="2">
    <source>
        <dbReference type="PROSITE" id="PS50125"/>
    </source>
</evidence>
<evidence type="ECO:0000313" key="3">
    <source>
        <dbReference type="EMBL" id="CAI9938837.1"/>
    </source>
</evidence>